<reference evidence="2 3" key="1">
    <citation type="submission" date="2021-05" db="EMBL/GenBank/DDBJ databases">
        <title>Croceibacterium sp. LX-88 genome sequence.</title>
        <authorList>
            <person name="Luo X."/>
        </authorList>
    </citation>
    <scope>NUCLEOTIDE SEQUENCE [LARGE SCALE GENOMIC DNA]</scope>
    <source>
        <strain evidence="2 3">LX-88</strain>
    </source>
</reference>
<proteinExistence type="predicted"/>
<keyword evidence="3" id="KW-1185">Reference proteome</keyword>
<name>A0ABS5W8B8_9SPHN</name>
<dbReference type="EMBL" id="JAHFVK010000002">
    <property type="protein sequence ID" value="MBT2135766.1"/>
    <property type="molecule type" value="Genomic_DNA"/>
</dbReference>
<organism evidence="2 3">
    <name type="scientific">Croceibacterium selenioxidans</name>
    <dbReference type="NCBI Taxonomy" id="2838833"/>
    <lineage>
        <taxon>Bacteria</taxon>
        <taxon>Pseudomonadati</taxon>
        <taxon>Pseudomonadota</taxon>
        <taxon>Alphaproteobacteria</taxon>
        <taxon>Sphingomonadales</taxon>
        <taxon>Erythrobacteraceae</taxon>
        <taxon>Croceibacterium</taxon>
    </lineage>
</organism>
<gene>
    <name evidence="2" type="ORF">KK137_15615</name>
</gene>
<feature type="chain" id="PRO_5045364329" evidence="1">
    <location>
        <begin position="24"/>
        <end position="252"/>
    </location>
</feature>
<evidence type="ECO:0000313" key="3">
    <source>
        <dbReference type="Proteomes" id="UP000811255"/>
    </source>
</evidence>
<sequence>MKTILSGAVAAIALVGIAAPAAAQTAELHYAGGIVSPLTNPTGLGLLGAAANEGAILAGIGTRYTALGGSLSGDTTPATTRVDVEFTLKGKVNKDCSFYAGNTASARTIDLGVIGVQTGNNVNVQSAFEMVAPAGALIDTLTAGCNTNNVVEINKNDIRGLVNNNPGGYDTNQFQANIPYSVEASWNGVALNAQTTGTTQSLTVDTASNAAQKQQGAWRSAMSIDIVVPTVTNKGLVAGNYEGKTTITLRAI</sequence>
<evidence type="ECO:0000256" key="1">
    <source>
        <dbReference type="SAM" id="SignalP"/>
    </source>
</evidence>
<dbReference type="Proteomes" id="UP000811255">
    <property type="component" value="Unassembled WGS sequence"/>
</dbReference>
<keyword evidence="1" id="KW-0732">Signal</keyword>
<comment type="caution">
    <text evidence="2">The sequence shown here is derived from an EMBL/GenBank/DDBJ whole genome shotgun (WGS) entry which is preliminary data.</text>
</comment>
<dbReference type="RefSeq" id="WP_214537437.1">
    <property type="nucleotide sequence ID" value="NZ_JAHFVK010000002.1"/>
</dbReference>
<accession>A0ABS5W8B8</accession>
<feature type="signal peptide" evidence="1">
    <location>
        <begin position="1"/>
        <end position="23"/>
    </location>
</feature>
<protein>
    <submittedName>
        <fullName evidence="2">Uncharacterized protein</fullName>
    </submittedName>
</protein>
<evidence type="ECO:0000313" key="2">
    <source>
        <dbReference type="EMBL" id="MBT2135766.1"/>
    </source>
</evidence>